<dbReference type="SUPFAM" id="SSF82549">
    <property type="entry name" value="DAK1/DegV-like"/>
    <property type="match status" value="1"/>
</dbReference>
<accession>A0A1X9MFF6</accession>
<name>A0A1X9MFF6_9BACI</name>
<dbReference type="PROSITE" id="PS51482">
    <property type="entry name" value="DEGV"/>
    <property type="match status" value="1"/>
</dbReference>
<organism evidence="2 3">
    <name type="scientific">Halalkalibacter krulwichiae</name>
    <dbReference type="NCBI Taxonomy" id="199441"/>
    <lineage>
        <taxon>Bacteria</taxon>
        <taxon>Bacillati</taxon>
        <taxon>Bacillota</taxon>
        <taxon>Bacilli</taxon>
        <taxon>Bacillales</taxon>
        <taxon>Bacillaceae</taxon>
        <taxon>Halalkalibacter</taxon>
    </lineage>
</organism>
<reference evidence="2 3" key="1">
    <citation type="submission" date="2017-04" db="EMBL/GenBank/DDBJ databases">
        <title>Bacillus krulwichiae AM31D Genome sequencing and assembly.</title>
        <authorList>
            <person name="Krulwich T.A."/>
            <person name="Anastor L."/>
            <person name="Ehrlich R."/>
            <person name="Ehrlich G.D."/>
            <person name="Janto B."/>
        </authorList>
    </citation>
    <scope>NUCLEOTIDE SEQUENCE [LARGE SCALE GENOMIC DNA]</scope>
    <source>
        <strain evidence="2 3">AM31D</strain>
    </source>
</reference>
<dbReference type="EMBL" id="CP020814">
    <property type="protein sequence ID" value="ARK32187.1"/>
    <property type="molecule type" value="Genomic_DNA"/>
</dbReference>
<dbReference type="PANTHER" id="PTHR33434">
    <property type="entry name" value="DEGV DOMAIN-CONTAINING PROTEIN DR_1986-RELATED"/>
    <property type="match status" value="1"/>
</dbReference>
<protein>
    <submittedName>
        <fullName evidence="2">DegV domain-containing protein</fullName>
    </submittedName>
</protein>
<dbReference type="GO" id="GO:0008289">
    <property type="term" value="F:lipid binding"/>
    <property type="evidence" value="ECO:0007669"/>
    <property type="project" value="UniProtKB-KW"/>
</dbReference>
<evidence type="ECO:0000313" key="3">
    <source>
        <dbReference type="Proteomes" id="UP000193006"/>
    </source>
</evidence>
<dbReference type="Proteomes" id="UP000193006">
    <property type="component" value="Chromosome"/>
</dbReference>
<evidence type="ECO:0000313" key="2">
    <source>
        <dbReference type="EMBL" id="ARK32187.1"/>
    </source>
</evidence>
<dbReference type="NCBIfam" id="TIGR00762">
    <property type="entry name" value="DegV"/>
    <property type="match status" value="1"/>
</dbReference>
<dbReference type="KEGG" id="bkw:BkAM31D_21340"/>
<dbReference type="InterPro" id="IPR050270">
    <property type="entry name" value="DegV_domain_contain"/>
</dbReference>
<gene>
    <name evidence="2" type="ORF">BkAM31D_21340</name>
</gene>
<dbReference type="InterPro" id="IPR003797">
    <property type="entry name" value="DegV"/>
</dbReference>
<dbReference type="InterPro" id="IPR043168">
    <property type="entry name" value="DegV_C"/>
</dbReference>
<dbReference type="RefSeq" id="WP_066161099.1">
    <property type="nucleotide sequence ID" value="NZ_CP020814.1"/>
</dbReference>
<evidence type="ECO:0000256" key="1">
    <source>
        <dbReference type="ARBA" id="ARBA00023121"/>
    </source>
</evidence>
<dbReference type="STRING" id="199441.BkAM31D_21340"/>
<sequence length="286" mass="31649">MKRKVAIVTDSTAYIPEDIRKEYSIEMVPLNVIFGSDSFQEEIDITTEEFYDKMMKAEELPKTSQPAIGTFVSLFERLAEEGFEEVVTIHLSSKISGTYQTALTAADMVEGIKVSGFDTEVSCSPQGYYVLEAAKLAEAGAGAGEIIEKLTYMKKTAKAYFMVDDLNHLHRGGRLSGAQLVVGNLLKIKPILHFEEGSIVPFEKVRTEKKALARIVELLEQDVAKGGSYYATVIHANRRDGAEQLAETIKERFPDVQVEISYFGPVIGTHLGAGSLGLSWQKYYGE</sequence>
<keyword evidence="3" id="KW-1185">Reference proteome</keyword>
<dbReference type="Pfam" id="PF02645">
    <property type="entry name" value="DegV"/>
    <property type="match status" value="1"/>
</dbReference>
<keyword evidence="1" id="KW-0446">Lipid-binding</keyword>
<dbReference type="Gene3D" id="3.30.1180.10">
    <property type="match status" value="1"/>
</dbReference>
<dbReference type="Gene3D" id="3.40.50.10170">
    <property type="match status" value="1"/>
</dbReference>
<dbReference type="PANTHER" id="PTHR33434:SF2">
    <property type="entry name" value="FATTY ACID-BINDING PROTEIN TM_1468"/>
    <property type="match status" value="1"/>
</dbReference>
<dbReference type="AlphaFoldDB" id="A0A1X9MFF6"/>
<proteinExistence type="predicted"/>